<gene>
    <name evidence="3" type="ORF">EHS25_000470</name>
</gene>
<accession>A0A427YW67</accession>
<feature type="compositionally biased region" description="Low complexity" evidence="1">
    <location>
        <begin position="134"/>
        <end position="145"/>
    </location>
</feature>
<comment type="caution">
    <text evidence="3">The sequence shown here is derived from an EMBL/GenBank/DDBJ whole genome shotgun (WGS) entry which is preliminary data.</text>
</comment>
<evidence type="ECO:0000313" key="3">
    <source>
        <dbReference type="EMBL" id="RSH95383.1"/>
    </source>
</evidence>
<evidence type="ECO:0000256" key="1">
    <source>
        <dbReference type="SAM" id="MobiDB-lite"/>
    </source>
</evidence>
<keyword evidence="4" id="KW-1185">Reference proteome</keyword>
<dbReference type="AlphaFoldDB" id="A0A427YW67"/>
<evidence type="ECO:0000256" key="2">
    <source>
        <dbReference type="SAM" id="Phobius"/>
    </source>
</evidence>
<reference evidence="3 4" key="1">
    <citation type="submission" date="2018-11" db="EMBL/GenBank/DDBJ databases">
        <title>Genome sequence of Saitozyma podzolica DSM 27192.</title>
        <authorList>
            <person name="Aliyu H."/>
            <person name="Gorte O."/>
            <person name="Ochsenreither K."/>
        </authorList>
    </citation>
    <scope>NUCLEOTIDE SEQUENCE [LARGE SCALE GENOMIC DNA]</scope>
    <source>
        <strain evidence="3 4">DSM 27192</strain>
    </source>
</reference>
<organism evidence="3 4">
    <name type="scientific">Saitozyma podzolica</name>
    <dbReference type="NCBI Taxonomy" id="1890683"/>
    <lineage>
        <taxon>Eukaryota</taxon>
        <taxon>Fungi</taxon>
        <taxon>Dikarya</taxon>
        <taxon>Basidiomycota</taxon>
        <taxon>Agaricomycotina</taxon>
        <taxon>Tremellomycetes</taxon>
        <taxon>Tremellales</taxon>
        <taxon>Trimorphomycetaceae</taxon>
        <taxon>Saitozyma</taxon>
    </lineage>
</organism>
<sequence>MKIPKLSISARLSISRGKFTGGSSMSSMWKKRNGCAPHTGDSSGRYFDSNGNVCPTLSKEDVVYVAVSAAVCGAVLIVLASIYVYRWRRSRNKERSYAQEPLMSSMASPLIPSPYPAGSGPFGRPLPVPPPAMSPSLSDSSSSAGPPSPRSLYSPESDRFHFPMLSADGHLLPPAPASSRRSWVEVGPPSLDDRPLPSPPAFFDPKSPQDLHKKRWSYRTEAGAPRSPVVGLYAGVEIRGDGTVERLADEVDLGGSVASSPNVAEVDRSLGLYQPQSAIYHRSFSAEGEDLAIYDFNTEDGHRRS</sequence>
<feature type="compositionally biased region" description="Pro residues" evidence="1">
    <location>
        <begin position="124"/>
        <end position="133"/>
    </location>
</feature>
<keyword evidence="2" id="KW-1133">Transmembrane helix</keyword>
<keyword evidence="2" id="KW-0472">Membrane</keyword>
<feature type="region of interest" description="Disordered" evidence="1">
    <location>
        <begin position="118"/>
        <end position="153"/>
    </location>
</feature>
<name>A0A427YW67_9TREE</name>
<feature type="transmembrane region" description="Helical" evidence="2">
    <location>
        <begin position="62"/>
        <end position="85"/>
    </location>
</feature>
<protein>
    <submittedName>
        <fullName evidence="3">Uncharacterized protein</fullName>
    </submittedName>
</protein>
<dbReference type="Proteomes" id="UP000279259">
    <property type="component" value="Unassembled WGS sequence"/>
</dbReference>
<evidence type="ECO:0000313" key="4">
    <source>
        <dbReference type="Proteomes" id="UP000279259"/>
    </source>
</evidence>
<keyword evidence="2" id="KW-0812">Transmembrane</keyword>
<proteinExistence type="predicted"/>
<dbReference type="OrthoDB" id="2563149at2759"/>
<dbReference type="EMBL" id="RSCD01000001">
    <property type="protein sequence ID" value="RSH95383.1"/>
    <property type="molecule type" value="Genomic_DNA"/>
</dbReference>
<feature type="region of interest" description="Disordered" evidence="1">
    <location>
        <begin position="171"/>
        <end position="191"/>
    </location>
</feature>